<dbReference type="GeneID" id="24415910"/>
<accession>E3QX13</accession>
<feature type="signal peptide" evidence="3">
    <location>
        <begin position="1"/>
        <end position="20"/>
    </location>
</feature>
<keyword evidence="6" id="KW-1185">Reference proteome</keyword>
<feature type="domain" description="FAD-binding PCMH-type" evidence="4">
    <location>
        <begin position="119"/>
        <end position="298"/>
    </location>
</feature>
<name>E3QX13_COLGM</name>
<dbReference type="VEuPathDB" id="FungiDB:GLRG_10545"/>
<sequence length="581" mass="62513">MVNLCAVLVASWGLSSAAFALRPRHGNPSCRYLPTDDGWPTTADWDRLNTTVSGKLVRGEPLAQPCYRPSEDVAKCAQVRGAWGSNSIYYDDPVAVMSPFWLNNSCNPFLSSASDTCTLDNVASYAISVTDAASVMAGLEFAQQKNIRVSVKNTGHDYLGRSTGKGSLALWTHDLRDVSIITNYTGSTYAGPAVKMGAGVLGHEVANIAATYGLRVAVGLCPSVGVAGGFSQNGGYGQLSSLYGLAADNTLEFEVVTTDQRHLIASPSTNADLYWALSGGGSGNYGIVLSQTVKAHPDGQIAGATFVFTSANSTAFWLAVQAWYQLSPRFGLVPGFSASWIFTSGLFRLTAATLPGGSVSNLDAILQDFYQAAQELNVALIAKSTIERQSFVELYDTLVPPDRQDSSFPSNNTIGSRLVPAAVVRDNLTALLEVYQRILNDDTVPGEIVVGGTSNNVSNANVGVEADSNAVLPAWRNALLSSSAAVSFPDDASVENLQLIQAKVNTWQDWVKDLTPGSGSYINEATYDNPQWKLDYYGKNYERLLQVKEKYDGNFTLWQHTSVGTDVYWQEDAEGRLCRVE</sequence>
<reference evidence="6" key="1">
    <citation type="journal article" date="2012" name="Nat. Genet.">
        <title>Lifestyle transitions in plant pathogenic Colletotrichum fungi deciphered by genome and transcriptome analyses.</title>
        <authorList>
            <person name="O'Connell R.J."/>
            <person name="Thon M.R."/>
            <person name="Hacquard S."/>
            <person name="Amyotte S.G."/>
            <person name="Kleemann J."/>
            <person name="Torres M.F."/>
            <person name="Damm U."/>
            <person name="Buiate E.A."/>
            <person name="Epstein L."/>
            <person name="Alkan N."/>
            <person name="Altmueller J."/>
            <person name="Alvarado-Balderrama L."/>
            <person name="Bauser C.A."/>
            <person name="Becker C."/>
            <person name="Birren B.W."/>
            <person name="Chen Z."/>
            <person name="Choi J."/>
            <person name="Crouch J.A."/>
            <person name="Duvick J.P."/>
            <person name="Farman M.A."/>
            <person name="Gan P."/>
            <person name="Heiman D."/>
            <person name="Henrissat B."/>
            <person name="Howard R.J."/>
            <person name="Kabbage M."/>
            <person name="Koch C."/>
            <person name="Kracher B."/>
            <person name="Kubo Y."/>
            <person name="Law A.D."/>
            <person name="Lebrun M.-H."/>
            <person name="Lee Y.-H."/>
            <person name="Miyara I."/>
            <person name="Moore N."/>
            <person name="Neumann U."/>
            <person name="Nordstroem K."/>
            <person name="Panaccione D.G."/>
            <person name="Panstruga R."/>
            <person name="Place M."/>
            <person name="Proctor R.H."/>
            <person name="Prusky D."/>
            <person name="Rech G."/>
            <person name="Reinhardt R."/>
            <person name="Rollins J.A."/>
            <person name="Rounsley S."/>
            <person name="Schardl C.L."/>
            <person name="Schwartz D.C."/>
            <person name="Shenoy N."/>
            <person name="Shirasu K."/>
            <person name="Sikhakolli U.R."/>
            <person name="Stueber K."/>
            <person name="Sukno S.A."/>
            <person name="Sweigard J.A."/>
            <person name="Takano Y."/>
            <person name="Takahara H."/>
            <person name="Trail F."/>
            <person name="van der Does H.C."/>
            <person name="Voll L.M."/>
            <person name="Will I."/>
            <person name="Young S."/>
            <person name="Zeng Q."/>
            <person name="Zhang J."/>
            <person name="Zhou S."/>
            <person name="Dickman M.B."/>
            <person name="Schulze-Lefert P."/>
            <person name="Ver Loren van Themaat E."/>
            <person name="Ma L.-J."/>
            <person name="Vaillancourt L.J."/>
        </authorList>
    </citation>
    <scope>NUCLEOTIDE SEQUENCE [LARGE SCALE GENOMIC DNA]</scope>
    <source>
        <strain evidence="6">M1.001 / M2 / FGSC 10212</strain>
    </source>
</reference>
<dbReference type="OrthoDB" id="9983560at2759"/>
<dbReference type="HOGENOM" id="CLU_018354_4_2_1"/>
<dbReference type="GO" id="GO:0071949">
    <property type="term" value="F:FAD binding"/>
    <property type="evidence" value="ECO:0007669"/>
    <property type="project" value="InterPro"/>
</dbReference>
<evidence type="ECO:0000256" key="2">
    <source>
        <dbReference type="ARBA" id="ARBA00023002"/>
    </source>
</evidence>
<dbReference type="Gene3D" id="3.30.465.10">
    <property type="match status" value="2"/>
</dbReference>
<dbReference type="PANTHER" id="PTHR13878">
    <property type="entry name" value="GULONOLACTONE OXIDASE"/>
    <property type="match status" value="1"/>
</dbReference>
<dbReference type="InterPro" id="IPR016169">
    <property type="entry name" value="FAD-bd_PCMH_sub2"/>
</dbReference>
<dbReference type="SUPFAM" id="SSF56176">
    <property type="entry name" value="FAD-binding/transporter-associated domain-like"/>
    <property type="match status" value="1"/>
</dbReference>
<dbReference type="Pfam" id="PF08031">
    <property type="entry name" value="BBE"/>
    <property type="match status" value="1"/>
</dbReference>
<dbReference type="InterPro" id="IPR036318">
    <property type="entry name" value="FAD-bd_PCMH-like_sf"/>
</dbReference>
<dbReference type="InterPro" id="IPR012951">
    <property type="entry name" value="BBE"/>
</dbReference>
<evidence type="ECO:0000313" key="6">
    <source>
        <dbReference type="Proteomes" id="UP000008782"/>
    </source>
</evidence>
<dbReference type="InterPro" id="IPR006094">
    <property type="entry name" value="Oxid_FAD_bind_N"/>
</dbReference>
<protein>
    <submittedName>
        <fullName evidence="5">FAD binding domain-containing protein</fullName>
    </submittedName>
</protein>
<dbReference type="Pfam" id="PF01565">
    <property type="entry name" value="FAD_binding_4"/>
    <property type="match status" value="1"/>
</dbReference>
<evidence type="ECO:0000313" key="5">
    <source>
        <dbReference type="EMBL" id="EFQ35401.1"/>
    </source>
</evidence>
<evidence type="ECO:0000256" key="3">
    <source>
        <dbReference type="SAM" id="SignalP"/>
    </source>
</evidence>
<dbReference type="EMBL" id="GG697392">
    <property type="protein sequence ID" value="EFQ35401.1"/>
    <property type="molecule type" value="Genomic_DNA"/>
</dbReference>
<dbReference type="PROSITE" id="PS51387">
    <property type="entry name" value="FAD_PCMH"/>
    <property type="match status" value="1"/>
</dbReference>
<evidence type="ECO:0000259" key="4">
    <source>
        <dbReference type="PROSITE" id="PS51387"/>
    </source>
</evidence>
<proteinExistence type="inferred from homology"/>
<dbReference type="GO" id="GO:0016491">
    <property type="term" value="F:oxidoreductase activity"/>
    <property type="evidence" value="ECO:0007669"/>
    <property type="project" value="UniProtKB-KW"/>
</dbReference>
<dbReference type="STRING" id="645133.E3QX13"/>
<keyword evidence="2" id="KW-0560">Oxidoreductase</keyword>
<organism evidence="6">
    <name type="scientific">Colletotrichum graminicola (strain M1.001 / M2 / FGSC 10212)</name>
    <name type="common">Maize anthracnose fungus</name>
    <name type="synonym">Glomerella graminicola</name>
    <dbReference type="NCBI Taxonomy" id="645133"/>
    <lineage>
        <taxon>Eukaryota</taxon>
        <taxon>Fungi</taxon>
        <taxon>Dikarya</taxon>
        <taxon>Ascomycota</taxon>
        <taxon>Pezizomycotina</taxon>
        <taxon>Sordariomycetes</taxon>
        <taxon>Hypocreomycetidae</taxon>
        <taxon>Glomerellales</taxon>
        <taxon>Glomerellaceae</taxon>
        <taxon>Colletotrichum</taxon>
        <taxon>Colletotrichum graminicola species complex</taxon>
    </lineage>
</organism>
<dbReference type="InterPro" id="IPR016166">
    <property type="entry name" value="FAD-bd_PCMH"/>
</dbReference>
<dbReference type="PANTHER" id="PTHR13878:SF91">
    <property type="entry name" value="FAD BINDING DOMAIN PROTEIN (AFU_ORTHOLOGUE AFUA_6G12070)-RELATED"/>
    <property type="match status" value="1"/>
</dbReference>
<dbReference type="InterPro" id="IPR050432">
    <property type="entry name" value="FAD-linked_Oxidoreductases_BP"/>
</dbReference>
<feature type="chain" id="PRO_5003181037" evidence="3">
    <location>
        <begin position="21"/>
        <end position="581"/>
    </location>
</feature>
<dbReference type="Proteomes" id="UP000008782">
    <property type="component" value="Unassembled WGS sequence"/>
</dbReference>
<evidence type="ECO:0000256" key="1">
    <source>
        <dbReference type="ARBA" id="ARBA00005466"/>
    </source>
</evidence>
<dbReference type="RefSeq" id="XP_008099421.1">
    <property type="nucleotide sequence ID" value="XM_008101230.1"/>
</dbReference>
<dbReference type="AlphaFoldDB" id="E3QX13"/>
<keyword evidence="3" id="KW-0732">Signal</keyword>
<dbReference type="eggNOG" id="ENOG502R8I5">
    <property type="taxonomic scope" value="Eukaryota"/>
</dbReference>
<gene>
    <name evidence="5" type="ORF">GLRG_10545</name>
</gene>
<comment type="similarity">
    <text evidence="1">Belongs to the oxygen-dependent FAD-linked oxidoreductase family.</text>
</comment>